<dbReference type="Gene3D" id="3.10.450.50">
    <property type="match status" value="1"/>
</dbReference>
<organism evidence="1 2">
    <name type="scientific">Seongchinamella unica</name>
    <dbReference type="NCBI Taxonomy" id="2547392"/>
    <lineage>
        <taxon>Bacteria</taxon>
        <taxon>Pseudomonadati</taxon>
        <taxon>Pseudomonadota</taxon>
        <taxon>Gammaproteobacteria</taxon>
        <taxon>Cellvibrionales</taxon>
        <taxon>Halieaceae</taxon>
        <taxon>Seongchinamella</taxon>
    </lineage>
</organism>
<comment type="caution">
    <text evidence="1">The sequence shown here is derived from an EMBL/GenBank/DDBJ whole genome shotgun (WGS) entry which is preliminary data.</text>
</comment>
<proteinExistence type="predicted"/>
<name>A0A4R5LU93_9GAMM</name>
<dbReference type="Proteomes" id="UP000295554">
    <property type="component" value="Unassembled WGS sequence"/>
</dbReference>
<evidence type="ECO:0000313" key="1">
    <source>
        <dbReference type="EMBL" id="TDG14949.1"/>
    </source>
</evidence>
<sequence length="173" mass="18798">MVNNTRSTIFAYFLTAPVAMFVTGLFSSGVLQASEQADWKACSQRLADSATASLTGGERRACVIAVAGTYLQWVRGDLAAAQLPLADDFKRRSLGTLRGDATTGRTEFLQDSRSDLIESATEQEWAVDGDTAWAIFTVKLKASPEETHWVAERFIVTNGRISDILALPPVVKP</sequence>
<evidence type="ECO:0000313" key="2">
    <source>
        <dbReference type="Proteomes" id="UP000295554"/>
    </source>
</evidence>
<dbReference type="EMBL" id="SMSE01000001">
    <property type="protein sequence ID" value="TDG14949.1"/>
    <property type="molecule type" value="Genomic_DNA"/>
</dbReference>
<protein>
    <submittedName>
        <fullName evidence="1">Uncharacterized protein</fullName>
    </submittedName>
</protein>
<dbReference type="RefSeq" id="WP_133209114.1">
    <property type="nucleotide sequence ID" value="NZ_SMSE01000001.1"/>
</dbReference>
<keyword evidence="2" id="KW-1185">Reference proteome</keyword>
<dbReference type="AlphaFoldDB" id="A0A4R5LU93"/>
<accession>A0A4R5LU93</accession>
<gene>
    <name evidence="1" type="ORF">E2F43_01510</name>
</gene>
<reference evidence="1 2" key="1">
    <citation type="submission" date="2019-03" db="EMBL/GenBank/DDBJ databases">
        <title>Seongchinamella monodicae gen. nov., sp. nov., a novel member of the Gammaproteobacteria isolated from a tidal mudflat of beach.</title>
        <authorList>
            <person name="Yang H.G."/>
            <person name="Kang J.W."/>
            <person name="Lee S.D."/>
        </authorList>
    </citation>
    <scope>NUCLEOTIDE SEQUENCE [LARGE SCALE GENOMIC DNA]</scope>
    <source>
        <strain evidence="1 2">GH4-78</strain>
    </source>
</reference>